<protein>
    <submittedName>
        <fullName evidence="3">Uncharacterized protein</fullName>
    </submittedName>
</protein>
<feature type="compositionally biased region" description="Low complexity" evidence="1">
    <location>
        <begin position="91"/>
        <end position="113"/>
    </location>
</feature>
<feature type="compositionally biased region" description="Gly residues" evidence="1">
    <location>
        <begin position="39"/>
        <end position="50"/>
    </location>
</feature>
<evidence type="ECO:0000256" key="2">
    <source>
        <dbReference type="SAM" id="SignalP"/>
    </source>
</evidence>
<dbReference type="Proteomes" id="UP001059546">
    <property type="component" value="Chromosome VI"/>
</dbReference>
<gene>
    <name evidence="3" type="ORF">GPU96_06g11030</name>
</gene>
<reference evidence="3" key="1">
    <citation type="submission" date="2022-08" db="EMBL/GenBank/DDBJ databases">
        <title>Encephalitozoon hellem ATCC 50604 Complete Genome.</title>
        <authorList>
            <person name="Mascarenhas dos Santos A.C."/>
            <person name="Julian A.T."/>
            <person name="Pombert J.-F."/>
        </authorList>
    </citation>
    <scope>NUCLEOTIDE SEQUENCE</scope>
    <source>
        <strain evidence="3">ATCC 50604</strain>
    </source>
</reference>
<dbReference type="AlphaFoldDB" id="A0A9Q9F9J0"/>
<organism evidence="3 4">
    <name type="scientific">Encephalitozoon hellem</name>
    <name type="common">Microsporidian parasite</name>
    <dbReference type="NCBI Taxonomy" id="27973"/>
    <lineage>
        <taxon>Eukaryota</taxon>
        <taxon>Fungi</taxon>
        <taxon>Fungi incertae sedis</taxon>
        <taxon>Microsporidia</taxon>
        <taxon>Unikaryonidae</taxon>
        <taxon>Encephalitozoon</taxon>
    </lineage>
</organism>
<feature type="compositionally biased region" description="Low complexity" evidence="1">
    <location>
        <begin position="123"/>
        <end position="133"/>
    </location>
</feature>
<proteinExistence type="predicted"/>
<accession>A0A9Q9F9J0</accession>
<feature type="compositionally biased region" description="Low complexity" evidence="1">
    <location>
        <begin position="51"/>
        <end position="61"/>
    </location>
</feature>
<feature type="chain" id="PRO_5040233366" evidence="2">
    <location>
        <begin position="23"/>
        <end position="145"/>
    </location>
</feature>
<feature type="compositionally biased region" description="Gly residues" evidence="1">
    <location>
        <begin position="62"/>
        <end position="71"/>
    </location>
</feature>
<feature type="signal peptide" evidence="2">
    <location>
        <begin position="1"/>
        <end position="22"/>
    </location>
</feature>
<feature type="region of interest" description="Disordered" evidence="1">
    <location>
        <begin position="35"/>
        <end position="145"/>
    </location>
</feature>
<evidence type="ECO:0000313" key="3">
    <source>
        <dbReference type="EMBL" id="UTX43356.1"/>
    </source>
</evidence>
<evidence type="ECO:0000256" key="1">
    <source>
        <dbReference type="SAM" id="MobiDB-lite"/>
    </source>
</evidence>
<evidence type="ECO:0000313" key="4">
    <source>
        <dbReference type="Proteomes" id="UP001059546"/>
    </source>
</evidence>
<name>A0A9Q9F9J0_ENCHE</name>
<dbReference type="EMBL" id="CP075152">
    <property type="protein sequence ID" value="UTX43356.1"/>
    <property type="molecule type" value="Genomic_DNA"/>
</dbReference>
<keyword evidence="2" id="KW-0732">Signal</keyword>
<sequence length="145" mass="14082">MNLASMKFSTVMFVALSSIVSANLFWGNSGESTSSSGFLGLGEGSSGSTGSGTSNSSSLGESTGGGNGSGSDGVQKAKEEVAGFMGKNDDTSGFFGSSSDTSASGKSGLAESESSCDEGECSGGSSNPPSGSSANFWGGKGDKDE</sequence>